<comment type="caution">
    <text evidence="1">The sequence shown here is derived from an EMBL/GenBank/DDBJ whole genome shotgun (WGS) entry which is preliminary data.</text>
</comment>
<dbReference type="SUPFAM" id="SSF47954">
    <property type="entry name" value="Cyclin-like"/>
    <property type="match status" value="1"/>
</dbReference>
<evidence type="ECO:0000313" key="2">
    <source>
        <dbReference type="Proteomes" id="UP001443914"/>
    </source>
</evidence>
<dbReference type="EMBL" id="JBDFQZ010000012">
    <property type="protein sequence ID" value="KAK9673104.1"/>
    <property type="molecule type" value="Genomic_DNA"/>
</dbReference>
<accession>A0AAW1HAP9</accession>
<dbReference type="Proteomes" id="UP001443914">
    <property type="component" value="Unassembled WGS sequence"/>
</dbReference>
<name>A0AAW1HAP9_SAPOF</name>
<dbReference type="InterPro" id="IPR036915">
    <property type="entry name" value="Cyclin-like_sf"/>
</dbReference>
<proteinExistence type="predicted"/>
<dbReference type="Gene3D" id="1.10.472.10">
    <property type="entry name" value="Cyclin-like"/>
    <property type="match status" value="1"/>
</dbReference>
<dbReference type="AlphaFoldDB" id="A0AAW1HAP9"/>
<sequence>MLVLQSLGFYLIVYTPYRSIQGFIDDMEDFCYSTGVQIDLLKVLQQRSFTEADRAMVTDAPPLFPPGHVLEILSNDFRSCICCCSWRWPCFVGQIMNSEFLILREHSITPRFASHFFGIEPSI</sequence>
<gene>
    <name evidence="1" type="ORF">RND81_12G146400</name>
</gene>
<keyword evidence="2" id="KW-1185">Reference proteome</keyword>
<organism evidence="1 2">
    <name type="scientific">Saponaria officinalis</name>
    <name type="common">Common soapwort</name>
    <name type="synonym">Lychnis saponaria</name>
    <dbReference type="NCBI Taxonomy" id="3572"/>
    <lineage>
        <taxon>Eukaryota</taxon>
        <taxon>Viridiplantae</taxon>
        <taxon>Streptophyta</taxon>
        <taxon>Embryophyta</taxon>
        <taxon>Tracheophyta</taxon>
        <taxon>Spermatophyta</taxon>
        <taxon>Magnoliopsida</taxon>
        <taxon>eudicotyledons</taxon>
        <taxon>Gunneridae</taxon>
        <taxon>Pentapetalae</taxon>
        <taxon>Caryophyllales</taxon>
        <taxon>Caryophyllaceae</taxon>
        <taxon>Caryophylleae</taxon>
        <taxon>Saponaria</taxon>
    </lineage>
</organism>
<protein>
    <submittedName>
        <fullName evidence="1">Uncharacterized protein</fullName>
    </submittedName>
</protein>
<evidence type="ECO:0000313" key="1">
    <source>
        <dbReference type="EMBL" id="KAK9673104.1"/>
    </source>
</evidence>
<reference evidence="1" key="1">
    <citation type="submission" date="2024-03" db="EMBL/GenBank/DDBJ databases">
        <title>WGS assembly of Saponaria officinalis var. Norfolk2.</title>
        <authorList>
            <person name="Jenkins J."/>
            <person name="Shu S."/>
            <person name="Grimwood J."/>
            <person name="Barry K."/>
            <person name="Goodstein D."/>
            <person name="Schmutz J."/>
            <person name="Leebens-Mack J."/>
            <person name="Osbourn A."/>
        </authorList>
    </citation>
    <scope>NUCLEOTIDE SEQUENCE [LARGE SCALE GENOMIC DNA]</scope>
    <source>
        <strain evidence="1">JIC</strain>
    </source>
</reference>